<dbReference type="SUPFAM" id="SSF143865">
    <property type="entry name" value="CorA soluble domain-like"/>
    <property type="match status" value="1"/>
</dbReference>
<name>A0A918KHL3_9GAMM</name>
<dbReference type="EMBL" id="BMXR01000009">
    <property type="protein sequence ID" value="GGX64194.1"/>
    <property type="molecule type" value="Genomic_DNA"/>
</dbReference>
<dbReference type="Gene3D" id="3.30.460.20">
    <property type="entry name" value="CorA soluble domain-like"/>
    <property type="match status" value="1"/>
</dbReference>
<evidence type="ECO:0000256" key="12">
    <source>
        <dbReference type="SAM" id="Phobius"/>
    </source>
</evidence>
<reference evidence="13" key="1">
    <citation type="journal article" date="2014" name="Int. J. Syst. Evol. Microbiol.">
        <title>Complete genome sequence of Corynebacterium casei LMG S-19264T (=DSM 44701T), isolated from a smear-ripened cheese.</title>
        <authorList>
            <consortium name="US DOE Joint Genome Institute (JGI-PGF)"/>
            <person name="Walter F."/>
            <person name="Albersmeier A."/>
            <person name="Kalinowski J."/>
            <person name="Ruckert C."/>
        </authorList>
    </citation>
    <scope>NUCLEOTIDE SEQUENCE</scope>
    <source>
        <strain evidence="13">KCTC 22169</strain>
    </source>
</reference>
<feature type="transmembrane region" description="Helical" evidence="12">
    <location>
        <begin position="266"/>
        <end position="287"/>
    </location>
</feature>
<evidence type="ECO:0000256" key="10">
    <source>
        <dbReference type="ARBA" id="ARBA00023136"/>
    </source>
</evidence>
<evidence type="ECO:0000256" key="8">
    <source>
        <dbReference type="ARBA" id="ARBA00022989"/>
    </source>
</evidence>
<dbReference type="Gene3D" id="1.20.58.340">
    <property type="entry name" value="Magnesium transport protein CorA, transmembrane region"/>
    <property type="match status" value="2"/>
</dbReference>
<comment type="subcellular location">
    <subcellularLocation>
        <location evidence="1">Cell membrane</location>
        <topology evidence="1">Multi-pass membrane protein</topology>
    </subcellularLocation>
</comment>
<keyword evidence="6 12" id="KW-0812">Transmembrane</keyword>
<dbReference type="PANTHER" id="PTHR46494">
    <property type="entry name" value="CORA FAMILY METAL ION TRANSPORTER (EUROFUNG)"/>
    <property type="match status" value="1"/>
</dbReference>
<dbReference type="SUPFAM" id="SSF144083">
    <property type="entry name" value="Magnesium transport protein CorA, transmembrane region"/>
    <property type="match status" value="1"/>
</dbReference>
<evidence type="ECO:0000256" key="6">
    <source>
        <dbReference type="ARBA" id="ARBA00022692"/>
    </source>
</evidence>
<keyword evidence="9" id="KW-0406">Ion transport</keyword>
<dbReference type="PANTHER" id="PTHR46494:SF3">
    <property type="entry name" value="ZINC TRANSPORT PROTEIN ZNTB"/>
    <property type="match status" value="1"/>
</dbReference>
<dbReference type="Proteomes" id="UP000626148">
    <property type="component" value="Unassembled WGS sequence"/>
</dbReference>
<keyword evidence="3" id="KW-0813">Transport</keyword>
<proteinExistence type="inferred from homology"/>
<reference evidence="13" key="2">
    <citation type="submission" date="2020-09" db="EMBL/GenBank/DDBJ databases">
        <authorList>
            <person name="Sun Q."/>
            <person name="Kim S."/>
        </authorList>
    </citation>
    <scope>NUCLEOTIDE SEQUENCE</scope>
    <source>
        <strain evidence="13">KCTC 22169</strain>
    </source>
</reference>
<dbReference type="GO" id="GO:0000287">
    <property type="term" value="F:magnesium ion binding"/>
    <property type="evidence" value="ECO:0007669"/>
    <property type="project" value="TreeGrafter"/>
</dbReference>
<evidence type="ECO:0000256" key="4">
    <source>
        <dbReference type="ARBA" id="ARBA00022475"/>
    </source>
</evidence>
<evidence type="ECO:0000256" key="9">
    <source>
        <dbReference type="ARBA" id="ARBA00023065"/>
    </source>
</evidence>
<evidence type="ECO:0000256" key="1">
    <source>
        <dbReference type="ARBA" id="ARBA00004651"/>
    </source>
</evidence>
<dbReference type="GO" id="GO:0050897">
    <property type="term" value="F:cobalt ion binding"/>
    <property type="evidence" value="ECO:0007669"/>
    <property type="project" value="TreeGrafter"/>
</dbReference>
<dbReference type="AlphaFoldDB" id="A0A918KHL3"/>
<comment type="caution">
    <text evidence="13">The sequence shown here is derived from an EMBL/GenBank/DDBJ whole genome shotgun (WGS) entry which is preliminary data.</text>
</comment>
<evidence type="ECO:0000256" key="7">
    <source>
        <dbReference type="ARBA" id="ARBA00022833"/>
    </source>
</evidence>
<protein>
    <submittedName>
        <fullName evidence="13">Zinc transporter ZntB</fullName>
    </submittedName>
</protein>
<keyword evidence="14" id="KW-1185">Reference proteome</keyword>
<keyword evidence="10 12" id="KW-0472">Membrane</keyword>
<keyword evidence="8 12" id="KW-1133">Transmembrane helix</keyword>
<keyword evidence="11" id="KW-0175">Coiled coil</keyword>
<sequence length="327" mass="37249">MTTTDPAMTGQPSFIIDQWDFTATPAQRQDGLIDSLAGRWIHCQRDQAGLDEWLDRLGIHSGLRQAVLAEDTRPRFEEVPGGFLLILRGVNLTPGAEPDDMLSLRLLWYKDGLISLRKWPFKAISSVRETLEQGKGPTTLDALLVTILEAINLRIDELLEAQELELEELEAIDHITNPQQHLTRLTQLHRRLLRLDRFIRPQVGALERMAIDAHAWLGHRELQLLSNQRDTTMRILETIEMLLQQIQLVRDELQQDLAERMNRNTYWLSVIAGIFLPLGFLTGLLGINVGGMPGVEDPRAFWLTCSALAVVAVVEFLLLRRLRFFGK</sequence>
<dbReference type="GO" id="GO:0015095">
    <property type="term" value="F:magnesium ion transmembrane transporter activity"/>
    <property type="evidence" value="ECO:0007669"/>
    <property type="project" value="TreeGrafter"/>
</dbReference>
<evidence type="ECO:0000313" key="14">
    <source>
        <dbReference type="Proteomes" id="UP000626148"/>
    </source>
</evidence>
<dbReference type="GO" id="GO:0015087">
    <property type="term" value="F:cobalt ion transmembrane transporter activity"/>
    <property type="evidence" value="ECO:0007669"/>
    <property type="project" value="TreeGrafter"/>
</dbReference>
<evidence type="ECO:0000256" key="3">
    <source>
        <dbReference type="ARBA" id="ARBA00022448"/>
    </source>
</evidence>
<evidence type="ECO:0000256" key="11">
    <source>
        <dbReference type="SAM" id="Coils"/>
    </source>
</evidence>
<evidence type="ECO:0000256" key="5">
    <source>
        <dbReference type="ARBA" id="ARBA00022519"/>
    </source>
</evidence>
<keyword evidence="5" id="KW-0997">Cell inner membrane</keyword>
<dbReference type="InterPro" id="IPR045863">
    <property type="entry name" value="CorA_TM1_TM2"/>
</dbReference>
<keyword evidence="4" id="KW-1003">Cell membrane</keyword>
<evidence type="ECO:0000313" key="13">
    <source>
        <dbReference type="EMBL" id="GGX64194.1"/>
    </source>
</evidence>
<gene>
    <name evidence="13" type="ORF">GCM10007392_34850</name>
</gene>
<feature type="coiled-coil region" evidence="11">
    <location>
        <begin position="236"/>
        <end position="263"/>
    </location>
</feature>
<accession>A0A918KHL3</accession>
<dbReference type="Pfam" id="PF01544">
    <property type="entry name" value="CorA"/>
    <property type="match status" value="1"/>
</dbReference>
<feature type="transmembrane region" description="Helical" evidence="12">
    <location>
        <begin position="299"/>
        <end position="319"/>
    </location>
</feature>
<keyword evidence="7" id="KW-0862">Zinc</keyword>
<organism evidence="13 14">
    <name type="scientific">Saccharospirillum salsuginis</name>
    <dbReference type="NCBI Taxonomy" id="418750"/>
    <lineage>
        <taxon>Bacteria</taxon>
        <taxon>Pseudomonadati</taxon>
        <taxon>Pseudomonadota</taxon>
        <taxon>Gammaproteobacteria</taxon>
        <taxon>Oceanospirillales</taxon>
        <taxon>Saccharospirillaceae</taxon>
        <taxon>Saccharospirillum</taxon>
    </lineage>
</organism>
<dbReference type="InterPro" id="IPR002523">
    <property type="entry name" value="MgTranspt_CorA/ZnTranspt_ZntB"/>
</dbReference>
<dbReference type="InterPro" id="IPR045861">
    <property type="entry name" value="CorA_cytoplasmic_dom"/>
</dbReference>
<dbReference type="RefSeq" id="WP_229805412.1">
    <property type="nucleotide sequence ID" value="NZ_BMXR01000009.1"/>
</dbReference>
<dbReference type="GO" id="GO:0005886">
    <property type="term" value="C:plasma membrane"/>
    <property type="evidence" value="ECO:0007669"/>
    <property type="project" value="UniProtKB-SubCell"/>
</dbReference>
<evidence type="ECO:0000256" key="2">
    <source>
        <dbReference type="ARBA" id="ARBA00009765"/>
    </source>
</evidence>
<comment type="similarity">
    <text evidence="2">Belongs to the CorA metal ion transporter (MIT) (TC 1.A.35) family.</text>
</comment>